<dbReference type="AlphaFoldDB" id="Q231Q1"/>
<feature type="compositionally biased region" description="Polar residues" evidence="1">
    <location>
        <begin position="109"/>
        <end position="120"/>
    </location>
</feature>
<dbReference type="InterPro" id="IPR028309">
    <property type="entry name" value="RB_fam"/>
</dbReference>
<dbReference type="GO" id="GO:0030154">
    <property type="term" value="P:cell differentiation"/>
    <property type="evidence" value="ECO:0007669"/>
    <property type="project" value="TreeGrafter"/>
</dbReference>
<sequence length="1158" mass="133893">MEDQLEIIQKYFDNPEINQSIEDILEQYLNNATCEFTAYQKSVYPICAAFYMVLENREKEAERLRIKQKSPQTPQQQETQYSASGIQDESINNKENIRLQQKDQKLTEEVQSNSSCSSPSDKQKEENKVKKVTNVSVIELRNKFYSRGQIDQLLKTMAEFSQVLKDREYYEVIQSKLESIKRNHSLFVKFTHVLDCFYTETELIQKHYMQRIIWRLYLLLKEQLLKQNSEVDIEQCVYLLHFICSEALKYAGKTAQSLNNNVDYYTHNSGLHNSAQQSSNLKQYVNFQTVSEQVNAILLKSKLEIPVMQEQSELFVSLLVNLFEKIYQLKSKEESSQQNHLNENKMNRNLNSSNSSSSSSDTSCLTETKEKAQHSASNIDEEKESELANTATKNSQQISSQITDTSNALIADSFSSLQSLEKLSKLLEKEIKKYPIIEEHEFLQKEEEFLQSIQTPKAKHISSMHLQQGPPGVTKDYQESKYQISNLNHTNASYFKKTLFNNDEQNLSLNSKLSDLERPSSPVGNHGLQQNQACLLADAGQIQHPHTPKTPHDIYKMPFQRSHQPLLSAPAIQSTPLSNALDNSKWINMYSKSDPIKKIEELMNKINKEYKSQLLEEASQIARDVYYSVKKKNEVSGTDGIEYKVQKVLSFFQNVLEKLISDEEQKNFYKENVLISLLKNKSFIFSVLANCIMTHCFVKDIKGVNLEMVIKQSKITSLDYWRVISNFAKFDRHIPESIKQQLFNIEKQILLYIIWEEKECLMQNALKKFQQDLNKDQPYEHTICRRLIYHSATRVKEISKILELDDKIQERIWEALLYVYRSQLQLMNRRYVDQIIICSIYALSLISAELFVGKEIKFKGMLSACENLLHFNSEKVKKTTNDQGESIDIINFYNQIFLKPMKPYFKSSNNNHIGVHEQANTNQMLNVPLRLSVPANFINYTPILKEDMRVTLTPMTPVTQKLQATESMESPFVNQYNFLNRNNAFRQQQQQQFQQNPKNMINRVNILNNQQSETPKQATQTLTVLGQSYISVPSENINGTQEKKNRDGLQGSKVFQNFNNQTFVGGTPTQESSDTNTSPKFGTGNSSNFFNQNKKFLEDNIEELNNQNANPQQLKRCNSIFGPKTLNLNSDEEVPSKLSKTNNNSEKSTVNTENKAEN</sequence>
<dbReference type="eggNOG" id="ENOG502SYKE">
    <property type="taxonomic scope" value="Eukaryota"/>
</dbReference>
<feature type="compositionally biased region" description="Polar residues" evidence="1">
    <location>
        <begin position="1059"/>
        <end position="1084"/>
    </location>
</feature>
<dbReference type="Pfam" id="PF01857">
    <property type="entry name" value="RB_B"/>
    <property type="match status" value="1"/>
</dbReference>
<feature type="region of interest" description="Disordered" evidence="1">
    <location>
        <begin position="63"/>
        <end position="87"/>
    </location>
</feature>
<dbReference type="HOGENOM" id="CLU_275644_0_0_1"/>
<dbReference type="GO" id="GO:0000977">
    <property type="term" value="F:RNA polymerase II transcription regulatory region sequence-specific DNA binding"/>
    <property type="evidence" value="ECO:0007669"/>
    <property type="project" value="TreeGrafter"/>
</dbReference>
<dbReference type="Pfam" id="PF01858">
    <property type="entry name" value="RB_A"/>
    <property type="match status" value="1"/>
</dbReference>
<dbReference type="GO" id="GO:0000785">
    <property type="term" value="C:chromatin"/>
    <property type="evidence" value="ECO:0007669"/>
    <property type="project" value="TreeGrafter"/>
</dbReference>
<dbReference type="Gene3D" id="1.10.472.10">
    <property type="entry name" value="Cyclin-like"/>
    <property type="match status" value="2"/>
</dbReference>
<proteinExistence type="predicted"/>
<dbReference type="OrthoDB" id="288224at2759"/>
<dbReference type="InParanoid" id="Q231Q1"/>
<dbReference type="SMART" id="SM01368">
    <property type="entry name" value="RB_A"/>
    <property type="match status" value="1"/>
</dbReference>
<feature type="compositionally biased region" description="Polar residues" evidence="1">
    <location>
        <begin position="69"/>
        <end position="87"/>
    </location>
</feature>
<feature type="region of interest" description="Disordered" evidence="1">
    <location>
        <begin position="102"/>
        <end position="128"/>
    </location>
</feature>
<feature type="compositionally biased region" description="Polar residues" evidence="1">
    <location>
        <begin position="1138"/>
        <end position="1158"/>
    </location>
</feature>
<dbReference type="KEGG" id="tet:TTHERM_00784380"/>
<protein>
    <submittedName>
        <fullName evidence="3">Retinoblastoma-related protein</fullName>
    </submittedName>
</protein>
<dbReference type="RefSeq" id="XP_001011496.2">
    <property type="nucleotide sequence ID" value="XM_001011496.3"/>
</dbReference>
<name>Q231Q1_TETTS</name>
<dbReference type="SUPFAM" id="SSF47954">
    <property type="entry name" value="Cyclin-like"/>
    <property type="match status" value="2"/>
</dbReference>
<gene>
    <name evidence="3" type="ORF">TTHERM_00784380</name>
</gene>
<accession>Q231Q1</accession>
<feature type="domain" description="Retinoblastoma-associated protein A-box" evidence="2">
    <location>
        <begin position="575"/>
        <end position="766"/>
    </location>
</feature>
<evidence type="ECO:0000313" key="3">
    <source>
        <dbReference type="EMBL" id="EAR91251.2"/>
    </source>
</evidence>
<dbReference type="STRING" id="312017.Q231Q1"/>
<feature type="region of interest" description="Disordered" evidence="1">
    <location>
        <begin position="1127"/>
        <end position="1158"/>
    </location>
</feature>
<dbReference type="PANTHER" id="PTHR13742:SF17">
    <property type="entry name" value="RE32990P-RELATED"/>
    <property type="match status" value="1"/>
</dbReference>
<dbReference type="EMBL" id="GG662770">
    <property type="protein sequence ID" value="EAR91251.2"/>
    <property type="molecule type" value="Genomic_DNA"/>
</dbReference>
<reference evidence="4" key="1">
    <citation type="journal article" date="2006" name="PLoS Biol.">
        <title>Macronuclear genome sequence of the ciliate Tetrahymena thermophila, a model eukaryote.</title>
        <authorList>
            <person name="Eisen J.A."/>
            <person name="Coyne R.S."/>
            <person name="Wu M."/>
            <person name="Wu D."/>
            <person name="Thiagarajan M."/>
            <person name="Wortman J.R."/>
            <person name="Badger J.H."/>
            <person name="Ren Q."/>
            <person name="Amedeo P."/>
            <person name="Jones K.M."/>
            <person name="Tallon L.J."/>
            <person name="Delcher A.L."/>
            <person name="Salzberg S.L."/>
            <person name="Silva J.C."/>
            <person name="Haas B.J."/>
            <person name="Majoros W.H."/>
            <person name="Farzad M."/>
            <person name="Carlton J.M."/>
            <person name="Smith R.K. Jr."/>
            <person name="Garg J."/>
            <person name="Pearlman R.E."/>
            <person name="Karrer K.M."/>
            <person name="Sun L."/>
            <person name="Manning G."/>
            <person name="Elde N.C."/>
            <person name="Turkewitz A.P."/>
            <person name="Asai D.J."/>
            <person name="Wilkes D.E."/>
            <person name="Wang Y."/>
            <person name="Cai H."/>
            <person name="Collins K."/>
            <person name="Stewart B.A."/>
            <person name="Lee S.R."/>
            <person name="Wilamowska K."/>
            <person name="Weinberg Z."/>
            <person name="Ruzzo W.L."/>
            <person name="Wloga D."/>
            <person name="Gaertig J."/>
            <person name="Frankel J."/>
            <person name="Tsao C.-C."/>
            <person name="Gorovsky M.A."/>
            <person name="Keeling P.J."/>
            <person name="Waller R.F."/>
            <person name="Patron N.J."/>
            <person name="Cherry J.M."/>
            <person name="Stover N.A."/>
            <person name="Krieger C.J."/>
            <person name="del Toro C."/>
            <person name="Ryder H.F."/>
            <person name="Williamson S.C."/>
            <person name="Barbeau R.A."/>
            <person name="Hamilton E.P."/>
            <person name="Orias E."/>
        </authorList>
    </citation>
    <scope>NUCLEOTIDE SEQUENCE [LARGE SCALE GENOMIC DNA]</scope>
    <source>
        <strain evidence="4">SB210</strain>
    </source>
</reference>
<dbReference type="InterPro" id="IPR036915">
    <property type="entry name" value="Cyclin-like_sf"/>
</dbReference>
<evidence type="ECO:0000256" key="1">
    <source>
        <dbReference type="SAM" id="MobiDB-lite"/>
    </source>
</evidence>
<dbReference type="CDD" id="cd20548">
    <property type="entry name" value="CYCLIN_RB-like"/>
    <property type="match status" value="1"/>
</dbReference>
<feature type="region of interest" description="Disordered" evidence="1">
    <location>
        <begin position="1059"/>
        <end position="1088"/>
    </location>
</feature>
<dbReference type="PANTHER" id="PTHR13742">
    <property type="entry name" value="RETINOBLASTOMA-ASSOCIATED PROTEIN RB -RELATED"/>
    <property type="match status" value="1"/>
</dbReference>
<dbReference type="GO" id="GO:2000134">
    <property type="term" value="P:negative regulation of G1/S transition of mitotic cell cycle"/>
    <property type="evidence" value="ECO:0007669"/>
    <property type="project" value="TreeGrafter"/>
</dbReference>
<keyword evidence="4" id="KW-1185">Reference proteome</keyword>
<dbReference type="InterPro" id="IPR002720">
    <property type="entry name" value="RB_A"/>
</dbReference>
<dbReference type="GO" id="GO:0005667">
    <property type="term" value="C:transcription regulator complex"/>
    <property type="evidence" value="ECO:0007669"/>
    <property type="project" value="TreeGrafter"/>
</dbReference>
<feature type="region of interest" description="Disordered" evidence="1">
    <location>
        <begin position="345"/>
        <end position="399"/>
    </location>
</feature>
<dbReference type="GO" id="GO:0006357">
    <property type="term" value="P:regulation of transcription by RNA polymerase II"/>
    <property type="evidence" value="ECO:0007669"/>
    <property type="project" value="InterPro"/>
</dbReference>
<dbReference type="GeneID" id="7842001"/>
<dbReference type="InterPro" id="IPR002719">
    <property type="entry name" value="RB_B"/>
</dbReference>
<evidence type="ECO:0000259" key="2">
    <source>
        <dbReference type="SMART" id="SM01368"/>
    </source>
</evidence>
<organism evidence="3 4">
    <name type="scientific">Tetrahymena thermophila (strain SB210)</name>
    <dbReference type="NCBI Taxonomy" id="312017"/>
    <lineage>
        <taxon>Eukaryota</taxon>
        <taxon>Sar</taxon>
        <taxon>Alveolata</taxon>
        <taxon>Ciliophora</taxon>
        <taxon>Intramacronucleata</taxon>
        <taxon>Oligohymenophorea</taxon>
        <taxon>Hymenostomatida</taxon>
        <taxon>Tetrahymenina</taxon>
        <taxon>Tetrahymenidae</taxon>
        <taxon>Tetrahymena</taxon>
    </lineage>
</organism>
<dbReference type="GO" id="GO:0005634">
    <property type="term" value="C:nucleus"/>
    <property type="evidence" value="ECO:0007669"/>
    <property type="project" value="InterPro"/>
</dbReference>
<dbReference type="Proteomes" id="UP000009168">
    <property type="component" value="Unassembled WGS sequence"/>
</dbReference>
<evidence type="ECO:0000313" key="4">
    <source>
        <dbReference type="Proteomes" id="UP000009168"/>
    </source>
</evidence>
<feature type="compositionally biased region" description="Low complexity" evidence="1">
    <location>
        <begin position="347"/>
        <end position="365"/>
    </location>
</feature>